<dbReference type="OrthoDB" id="9791143at2"/>
<dbReference type="Pfam" id="PF01638">
    <property type="entry name" value="HxlR"/>
    <property type="match status" value="1"/>
</dbReference>
<dbReference type="Proteomes" id="UP000306912">
    <property type="component" value="Unassembled WGS sequence"/>
</dbReference>
<evidence type="ECO:0000256" key="2">
    <source>
        <dbReference type="ARBA" id="ARBA00023125"/>
    </source>
</evidence>
<dbReference type="GO" id="GO:0003677">
    <property type="term" value="F:DNA binding"/>
    <property type="evidence" value="ECO:0007669"/>
    <property type="project" value="UniProtKB-KW"/>
</dbReference>
<name>A0A5R8QCP9_9FIRM</name>
<evidence type="ECO:0000313" key="6">
    <source>
        <dbReference type="Proteomes" id="UP000306912"/>
    </source>
</evidence>
<dbReference type="PROSITE" id="PS51118">
    <property type="entry name" value="HTH_HXLR"/>
    <property type="match status" value="1"/>
</dbReference>
<accession>A0A5R8QCP9</accession>
<keyword evidence="2" id="KW-0238">DNA-binding</keyword>
<dbReference type="SUPFAM" id="SSF46785">
    <property type="entry name" value="Winged helix' DNA-binding domain"/>
    <property type="match status" value="1"/>
</dbReference>
<dbReference type="InterPro" id="IPR002577">
    <property type="entry name" value="HTH_HxlR"/>
</dbReference>
<reference evidence="5 6" key="1">
    <citation type="submission" date="2019-05" db="EMBL/GenBank/DDBJ databases">
        <title>Culicoidintestinum kansasii gen. nov., sp. nov. from the gastrointestinal tract of the biting midge, Culicoides sonorensis.</title>
        <authorList>
            <person name="Neupane S."/>
            <person name="Ghosh A."/>
            <person name="Gunther S."/>
            <person name="Martin K."/>
            <person name="Zurek L."/>
        </authorList>
    </citation>
    <scope>NUCLEOTIDE SEQUENCE [LARGE SCALE GENOMIC DNA]</scope>
    <source>
        <strain evidence="5 6">CS-1</strain>
    </source>
</reference>
<dbReference type="AlphaFoldDB" id="A0A5R8QCP9"/>
<dbReference type="PANTHER" id="PTHR33204:SF29">
    <property type="entry name" value="TRANSCRIPTIONAL REGULATOR"/>
    <property type="match status" value="1"/>
</dbReference>
<gene>
    <name evidence="5" type="ORF">FEZ08_06250</name>
</gene>
<dbReference type="InParanoid" id="A0A5R8QCP9"/>
<dbReference type="EMBL" id="VBWP01000004">
    <property type="protein sequence ID" value="TLG74305.1"/>
    <property type="molecule type" value="Genomic_DNA"/>
</dbReference>
<keyword evidence="1" id="KW-0805">Transcription regulation</keyword>
<dbReference type="Gene3D" id="1.10.10.10">
    <property type="entry name" value="Winged helix-like DNA-binding domain superfamily/Winged helix DNA-binding domain"/>
    <property type="match status" value="1"/>
</dbReference>
<evidence type="ECO:0000256" key="1">
    <source>
        <dbReference type="ARBA" id="ARBA00023015"/>
    </source>
</evidence>
<dbReference type="InterPro" id="IPR036388">
    <property type="entry name" value="WH-like_DNA-bd_sf"/>
</dbReference>
<dbReference type="FunCoup" id="A0A5R8QCP9">
    <property type="interactions" value="12"/>
</dbReference>
<keyword evidence="6" id="KW-1185">Reference proteome</keyword>
<proteinExistence type="predicted"/>
<organism evidence="5 6">
    <name type="scientific">Culicoidibacter larvae</name>
    <dbReference type="NCBI Taxonomy" id="2579976"/>
    <lineage>
        <taxon>Bacteria</taxon>
        <taxon>Bacillati</taxon>
        <taxon>Bacillota</taxon>
        <taxon>Culicoidibacteria</taxon>
        <taxon>Culicoidibacterales</taxon>
        <taxon>Culicoidibacteraceae</taxon>
        <taxon>Culicoidibacter</taxon>
    </lineage>
</organism>
<dbReference type="InterPro" id="IPR036390">
    <property type="entry name" value="WH_DNA-bd_sf"/>
</dbReference>
<evidence type="ECO:0000313" key="5">
    <source>
        <dbReference type="EMBL" id="TLG74305.1"/>
    </source>
</evidence>
<evidence type="ECO:0000256" key="3">
    <source>
        <dbReference type="ARBA" id="ARBA00023163"/>
    </source>
</evidence>
<keyword evidence="3" id="KW-0804">Transcription</keyword>
<evidence type="ECO:0000259" key="4">
    <source>
        <dbReference type="PROSITE" id="PS51118"/>
    </source>
</evidence>
<protein>
    <submittedName>
        <fullName evidence="5">Winged helix-turn-helix transcriptional regulator</fullName>
    </submittedName>
</protein>
<dbReference type="RefSeq" id="WP_138190857.1">
    <property type="nucleotide sequence ID" value="NZ_VBWP01000004.1"/>
</dbReference>
<feature type="domain" description="HTH hxlR-type" evidence="4">
    <location>
        <begin position="16"/>
        <end position="114"/>
    </location>
</feature>
<dbReference type="PANTHER" id="PTHR33204">
    <property type="entry name" value="TRANSCRIPTIONAL REGULATOR, MARR FAMILY"/>
    <property type="match status" value="1"/>
</dbReference>
<sequence length="114" mass="13510">MSDFISEQDKTDIYGYSIFEKGLQILSGKWRIRIIYILLYDGQKRYGELKRLLPGITHKMLSNELKELEKNNIINRQQYNEVPLRVEYSLTDKGEALKPILFSLSQWILQLDNQ</sequence>
<comment type="caution">
    <text evidence="5">The sequence shown here is derived from an EMBL/GenBank/DDBJ whole genome shotgun (WGS) entry which is preliminary data.</text>
</comment>